<dbReference type="OrthoDB" id="4493680at2759"/>
<feature type="region of interest" description="Disordered" evidence="1">
    <location>
        <begin position="218"/>
        <end position="262"/>
    </location>
</feature>
<evidence type="ECO:0000256" key="1">
    <source>
        <dbReference type="SAM" id="MobiDB-lite"/>
    </source>
</evidence>
<feature type="region of interest" description="Disordered" evidence="1">
    <location>
        <begin position="483"/>
        <end position="508"/>
    </location>
</feature>
<feature type="compositionally biased region" description="Polar residues" evidence="1">
    <location>
        <begin position="219"/>
        <end position="245"/>
    </location>
</feature>
<evidence type="ECO:0000313" key="2">
    <source>
        <dbReference type="EMBL" id="KAE8383465.1"/>
    </source>
</evidence>
<dbReference type="EMBL" id="ML736155">
    <property type="protein sequence ID" value="KAE8383465.1"/>
    <property type="molecule type" value="Genomic_DNA"/>
</dbReference>
<gene>
    <name evidence="2" type="ORF">BDV26DRAFT_251788</name>
</gene>
<dbReference type="Pfam" id="PF13374">
    <property type="entry name" value="TPR_10"/>
    <property type="match status" value="1"/>
</dbReference>
<dbReference type="PANTHER" id="PTHR35391">
    <property type="entry name" value="C2H2-TYPE DOMAIN-CONTAINING PROTEIN-RELATED"/>
    <property type="match status" value="1"/>
</dbReference>
<organism evidence="2 3">
    <name type="scientific">Aspergillus bertholletiae</name>
    <dbReference type="NCBI Taxonomy" id="1226010"/>
    <lineage>
        <taxon>Eukaryota</taxon>
        <taxon>Fungi</taxon>
        <taxon>Dikarya</taxon>
        <taxon>Ascomycota</taxon>
        <taxon>Pezizomycotina</taxon>
        <taxon>Eurotiomycetes</taxon>
        <taxon>Eurotiomycetidae</taxon>
        <taxon>Eurotiales</taxon>
        <taxon>Aspergillaceae</taxon>
        <taxon>Aspergillus</taxon>
        <taxon>Aspergillus subgen. Circumdati</taxon>
    </lineage>
</organism>
<keyword evidence="3" id="KW-1185">Reference proteome</keyword>
<protein>
    <submittedName>
        <fullName evidence="2">Uncharacterized protein</fullName>
    </submittedName>
</protein>
<dbReference type="SUPFAM" id="SSF52540">
    <property type="entry name" value="P-loop containing nucleoside triphosphate hydrolases"/>
    <property type="match status" value="1"/>
</dbReference>
<name>A0A5N7BNQ8_9EURO</name>
<sequence length="1374" mass="153640">MDAVAGSTSICELATRCTNSFECIVSGAHLDTNGFDAVETQWGRFNIWASNVGVFAKQNASLDYRLRYSHDISSMFVKLLELLNRNLQRAIACQVQSTETKNGHDGPGLDYLLESFTVAIEATTAGIDRLQTLAIMIRKSSAQSRKTKATTLGGDEEGEHFESFAVTILRHRFREAPGSLCEQLAASIAMRRKRFLYNAKHQRKLTFNTSIGVKDTRPVSASHQAIQHITPSKRMPSSTSFSPDSMPTFKHSTGKHAPSQTNASTLNSQAFRNLLRNYKPPPTLASGGTSIRDPTFDYPPPPKVEKGQKECTCPYCCELLSTDKTKHNRWWKNHVDTDLEPYICISERCRSNPVELPRLEDWIQHMAGHGPPEKAWNVHNLVWKCPVCDGMELFLWKQEFVEHMNSCHSNRFTKSQLTALIRRSTTSIIREAFTCPLCNCIPEEIQQITPQNREKVQDLLPRHIAGHLKSAAFLSLPHRDDISDHLSEASHDPSRGDPDIRAEEETYSHDSDLADVPLTFDEDTPMTDNEDPSIMAIANEEQMEILWDFLPAHPYDRDSDPILRRFATAQEEKVVQSLDEGPSEARIKFPLFEVPRKPTVHFVGRQATLAQMQDISKERSALTIAGLKGVGKTEIILQLCDRLREEQRDEDVLWFNCNSIGSFRKSCLSIAAALDLQVQRGTDNDEDSLYVQLLQYIAQILSDNSRRDGLIVLDGLNTLTTFADLDQFLVAMIKIQQSGFAVLASTYDLVVAEALSPYGFSTLTMPSLEQEDSLLLLTKSLEKVNLEQKISIETLANIIDGIPSLIVSISNLINDNSTSLQSCVDSLTGPLTVSGAMMKMFRTVTDIFDSLWDSECPTLLSLCPMAFFYHEAIPWDITCMKANVDSTLIMRRLEQLSLVTADHKSRVVTIRPLIQRMVYCWMRYNDVEDNVFIDAVANLTNIFPPPEFDKRKLAQILFPHMKSVLQFEIRPSWMKAMIHDKLALFEFDMENFTQAEAHAKDALSIHKTTLSSSEETFLRNRMLQAKLLGKLGRFQAAVDAFTEIKTIWENVGRLGRRPALECAKELGLLHIRLENFPRAESILNNAKTSLEMIDGDSLPLILELEDGLAVLHLAQGDIVRAEPILASTLRTKGIILGKEHPSTMETRVNKSRCFRRALSSAKTPDKTQSLTTVPFSPGVVDYAVAGVEYNRILGIYEKIGCRNHSGALHCINNLACISWHKGDFVEAKKQFELSANGYEAKFGSHHPYTYIAKSNLAKTLNTLGNVTEAEKVYRQAFTDILDEHLSIPSCGKLKASIAYDLAGVLKAQEKLGSAAGFYQLAVRYLAGLTQTAAVKSSTALCNEELADVRAIIAEMSSNETGSTLTGLSLRDAVR</sequence>
<proteinExistence type="predicted"/>
<dbReference type="InterPro" id="IPR011990">
    <property type="entry name" value="TPR-like_helical_dom_sf"/>
</dbReference>
<dbReference type="PANTHER" id="PTHR35391:SF7">
    <property type="entry name" value="C2H2-TYPE DOMAIN-CONTAINING PROTEIN"/>
    <property type="match status" value="1"/>
</dbReference>
<dbReference type="InterPro" id="IPR027417">
    <property type="entry name" value="P-loop_NTPase"/>
</dbReference>
<dbReference type="GO" id="GO:0043531">
    <property type="term" value="F:ADP binding"/>
    <property type="evidence" value="ECO:0007669"/>
    <property type="project" value="InterPro"/>
</dbReference>
<dbReference type="SUPFAM" id="SSF48452">
    <property type="entry name" value="TPR-like"/>
    <property type="match status" value="2"/>
</dbReference>
<dbReference type="Gene3D" id="3.40.50.300">
    <property type="entry name" value="P-loop containing nucleotide triphosphate hydrolases"/>
    <property type="match status" value="1"/>
</dbReference>
<evidence type="ECO:0000313" key="3">
    <source>
        <dbReference type="Proteomes" id="UP000326198"/>
    </source>
</evidence>
<dbReference type="Gene3D" id="1.25.40.10">
    <property type="entry name" value="Tetratricopeptide repeat domain"/>
    <property type="match status" value="2"/>
</dbReference>
<accession>A0A5N7BNQ8</accession>
<dbReference type="Proteomes" id="UP000326198">
    <property type="component" value="Unassembled WGS sequence"/>
</dbReference>
<reference evidence="2 3" key="1">
    <citation type="submission" date="2019-04" db="EMBL/GenBank/DDBJ databases">
        <title>Friends and foes A comparative genomics studyof 23 Aspergillus species from section Flavi.</title>
        <authorList>
            <consortium name="DOE Joint Genome Institute"/>
            <person name="Kjaerbolling I."/>
            <person name="Vesth T."/>
            <person name="Frisvad J.C."/>
            <person name="Nybo J.L."/>
            <person name="Theobald S."/>
            <person name="Kildgaard S."/>
            <person name="Isbrandt T."/>
            <person name="Kuo A."/>
            <person name="Sato A."/>
            <person name="Lyhne E.K."/>
            <person name="Kogle M.E."/>
            <person name="Wiebenga A."/>
            <person name="Kun R.S."/>
            <person name="Lubbers R.J."/>
            <person name="Makela M.R."/>
            <person name="Barry K."/>
            <person name="Chovatia M."/>
            <person name="Clum A."/>
            <person name="Daum C."/>
            <person name="Haridas S."/>
            <person name="He G."/>
            <person name="LaButti K."/>
            <person name="Lipzen A."/>
            <person name="Mondo S."/>
            <person name="Riley R."/>
            <person name="Salamov A."/>
            <person name="Simmons B.A."/>
            <person name="Magnuson J.K."/>
            <person name="Henrissat B."/>
            <person name="Mortensen U.H."/>
            <person name="Larsen T.O."/>
            <person name="Devries R.P."/>
            <person name="Grigoriev I.V."/>
            <person name="Machida M."/>
            <person name="Baker S.E."/>
            <person name="Andersen M.R."/>
        </authorList>
    </citation>
    <scope>NUCLEOTIDE SEQUENCE [LARGE SCALE GENOMIC DNA]</scope>
    <source>
        <strain evidence="2 3">IBT 29228</strain>
    </source>
</reference>